<dbReference type="GO" id="GO:0030145">
    <property type="term" value="F:manganese ion binding"/>
    <property type="evidence" value="ECO:0007669"/>
    <property type="project" value="TreeGrafter"/>
</dbReference>
<dbReference type="PANTHER" id="PTHR10291:SF0">
    <property type="entry name" value="DEHYDRODOLICHYL DIPHOSPHATE SYNTHASE 2"/>
    <property type="match status" value="1"/>
</dbReference>
<accession>D7V057</accession>
<evidence type="ECO:0000256" key="2">
    <source>
        <dbReference type="HAMAP-Rule" id="MF_01139"/>
    </source>
</evidence>
<dbReference type="InterPro" id="IPR001441">
    <property type="entry name" value="UPP_synth-like"/>
</dbReference>
<feature type="active site" evidence="2">
    <location>
        <position position="41"/>
    </location>
</feature>
<gene>
    <name evidence="3" type="primary">uppS</name>
    <name evidence="3" type="ORF">HMPREF0556_12495</name>
</gene>
<evidence type="ECO:0000313" key="4">
    <source>
        <dbReference type="Proteomes" id="UP000010119"/>
    </source>
</evidence>
<comment type="function">
    <text evidence="2">Catalyzes the condensation of isopentenyl diphosphate (IPP) with allylic pyrophosphates generating different type of terpenoids.</text>
</comment>
<feature type="binding site" evidence="2">
    <location>
        <position position="90"/>
    </location>
    <ligand>
        <name>substrate</name>
    </ligand>
</feature>
<dbReference type="GO" id="GO:0005829">
    <property type="term" value="C:cytosol"/>
    <property type="evidence" value="ECO:0007669"/>
    <property type="project" value="TreeGrafter"/>
</dbReference>
<dbReference type="EMBL" id="ACCR02000005">
    <property type="protein sequence ID" value="EFI83810.1"/>
    <property type="molecule type" value="Genomic_DNA"/>
</dbReference>
<feature type="binding site" evidence="2">
    <location>
        <position position="54"/>
    </location>
    <ligand>
        <name>substrate</name>
    </ligand>
</feature>
<feature type="binding site" evidence="2">
    <location>
        <position position="41"/>
    </location>
    <ligand>
        <name>Mg(2+)</name>
        <dbReference type="ChEBI" id="CHEBI:18420"/>
    </ligand>
</feature>
<dbReference type="eggNOG" id="COG0020">
    <property type="taxonomic scope" value="Bacteria"/>
</dbReference>
<feature type="binding site" evidence="2">
    <location>
        <position position="92"/>
    </location>
    <ligand>
        <name>substrate</name>
    </ligand>
</feature>
<name>D7V057_LISGR</name>
<keyword evidence="2" id="KW-0479">Metal-binding</keyword>
<dbReference type="GO" id="GO:0008834">
    <property type="term" value="F:ditrans,polycis-undecaprenyl-diphosphate synthase [(2E,6E)-farnesyl-diphosphate specific] activity"/>
    <property type="evidence" value="ECO:0007669"/>
    <property type="project" value="TreeGrafter"/>
</dbReference>
<dbReference type="NCBIfam" id="NF011405">
    <property type="entry name" value="PRK14830.1"/>
    <property type="match status" value="1"/>
</dbReference>
<evidence type="ECO:0000256" key="1">
    <source>
        <dbReference type="ARBA" id="ARBA00022679"/>
    </source>
</evidence>
<protein>
    <recommendedName>
        <fullName evidence="2">Isoprenyl transferase</fullName>
        <ecNumber evidence="2">2.5.1.-</ecNumber>
    </recommendedName>
</protein>
<dbReference type="Pfam" id="PF01255">
    <property type="entry name" value="Prenyltransf"/>
    <property type="match status" value="1"/>
</dbReference>
<sequence length="261" mass="30127">MKHSLIGGYEMFKKLFRQDDLINIELSNELPMPKHIAIIMDGNGRWAKKRFLPRIAGHKEGMEVVKRITKFASRLKIDVLTLYAFSTENWKRPEEEVDFLMKLPVEFFDTFVPDLIDHNVRINVMGYRENLPAHTLQAVENAIRDTAHCDGLTLNFALNYGGRSEIVSAMKAAATEMLKQGKSIDSLNEEDIEAHLMSNGLGDPDLLIRTSGELRLSNFMLWQLAYSEFYFTETHWPDFSEDDLTKAIMEYQQRSRRYGGL</sequence>
<dbReference type="InterPro" id="IPR018520">
    <property type="entry name" value="UPP_synth-like_CS"/>
</dbReference>
<dbReference type="GO" id="GO:0016094">
    <property type="term" value="P:polyprenol biosynthetic process"/>
    <property type="evidence" value="ECO:0007669"/>
    <property type="project" value="TreeGrafter"/>
</dbReference>
<dbReference type="SUPFAM" id="SSF64005">
    <property type="entry name" value="Undecaprenyl diphosphate synthase"/>
    <property type="match status" value="1"/>
</dbReference>
<dbReference type="Proteomes" id="UP000010119">
    <property type="component" value="Unassembled WGS sequence"/>
</dbReference>
<dbReference type="CDD" id="cd00475">
    <property type="entry name" value="Cis_IPPS"/>
    <property type="match status" value="1"/>
</dbReference>
<keyword evidence="2" id="KW-0460">Magnesium</keyword>
<dbReference type="HOGENOM" id="CLU_038505_1_1_9"/>
<dbReference type="InterPro" id="IPR036424">
    <property type="entry name" value="UPP_synth-like_sf"/>
</dbReference>
<dbReference type="PROSITE" id="PS01066">
    <property type="entry name" value="UPP_SYNTHASE"/>
    <property type="match status" value="1"/>
</dbReference>
<feature type="binding site" evidence="2">
    <location>
        <begin position="86"/>
        <end position="88"/>
    </location>
    <ligand>
        <name>substrate</name>
    </ligand>
</feature>
<feature type="active site" description="Proton acceptor" evidence="2">
    <location>
        <position position="89"/>
    </location>
</feature>
<dbReference type="AlphaFoldDB" id="D7V057"/>
<feature type="binding site" evidence="2">
    <location>
        <position position="228"/>
    </location>
    <ligand>
        <name>Mg(2+)</name>
        <dbReference type="ChEBI" id="CHEBI:18420"/>
    </ligand>
</feature>
<dbReference type="PANTHER" id="PTHR10291">
    <property type="entry name" value="DEHYDRODOLICHYL DIPHOSPHATE SYNTHASE FAMILY MEMBER"/>
    <property type="match status" value="1"/>
</dbReference>
<reference evidence="3" key="1">
    <citation type="submission" date="2010-06" db="EMBL/GenBank/DDBJ databases">
        <authorList>
            <person name="Muzny D."/>
            <person name="Qin X."/>
            <person name="Buhay C."/>
            <person name="Dugan-Rocha S."/>
            <person name="Ding Y."/>
            <person name="Chen G."/>
            <person name="Hawes A."/>
            <person name="Holder M."/>
            <person name="Jhangiani S."/>
            <person name="Johnson A."/>
            <person name="Khan Z."/>
            <person name="Li Z."/>
            <person name="Liu W."/>
            <person name="Liu X."/>
            <person name="Perez L."/>
            <person name="Shen H."/>
            <person name="Wang Q."/>
            <person name="Watt J."/>
            <person name="Xi L."/>
            <person name="Xin Y."/>
            <person name="Zhou J."/>
            <person name="Deng J."/>
            <person name="Jiang H."/>
            <person name="Liu Y."/>
            <person name="Qu J."/>
            <person name="Song X.-Z."/>
            <person name="Zhang L."/>
            <person name="Villasana D."/>
            <person name="Johnson A."/>
            <person name="Liu J."/>
            <person name="Liyanage D."/>
            <person name="Lorensuhewa L."/>
            <person name="Robinson T."/>
            <person name="Song A."/>
            <person name="Song B.-B."/>
            <person name="Dinh H."/>
            <person name="Thornton R."/>
            <person name="Coyle M."/>
            <person name="Francisco L."/>
            <person name="Jackson L."/>
            <person name="Javaid M."/>
            <person name="Korchina V."/>
            <person name="Kovar C."/>
            <person name="Mata R."/>
            <person name="Mathew T."/>
            <person name="Ngo R."/>
            <person name="Nguyen L."/>
            <person name="Nguyen N."/>
            <person name="Okwuonu G."/>
            <person name="Ongeri F."/>
            <person name="Pham C."/>
            <person name="Simmons D."/>
            <person name="Wilczek-Boney K."/>
            <person name="Hale W."/>
            <person name="Jakkamsetti A."/>
            <person name="Pham P."/>
            <person name="Ruth R."/>
            <person name="San Lucas F."/>
            <person name="Warren J."/>
            <person name="Zhang J."/>
            <person name="Zhao Z."/>
            <person name="Zhou C."/>
            <person name="Zhu D."/>
            <person name="Lee S."/>
            <person name="Bess C."/>
            <person name="Blankenburg K."/>
            <person name="Forbes L."/>
            <person name="Fu Q."/>
            <person name="Gubbala S."/>
            <person name="Hirani K."/>
            <person name="Jayaseelan J.C."/>
            <person name="Lara F."/>
            <person name="Munidasa M."/>
            <person name="Palculict T."/>
            <person name="Patil S."/>
            <person name="Pu L.-L."/>
            <person name="Saada N."/>
            <person name="Tang L."/>
            <person name="Weissenberger G."/>
            <person name="Zhu Y."/>
            <person name="Hemphill L."/>
            <person name="Shang Y."/>
            <person name="Youmans B."/>
            <person name="Ayvaz T."/>
            <person name="Ross M."/>
            <person name="Santibanez J."/>
            <person name="Aqrawi P."/>
            <person name="Gross S."/>
            <person name="Joshi V."/>
            <person name="Fowler G."/>
            <person name="Nazareth L."/>
            <person name="Reid J."/>
            <person name="Worley K."/>
            <person name="Petrosino J."/>
            <person name="Highlander S."/>
            <person name="Gibbs R."/>
        </authorList>
    </citation>
    <scope>NUCLEOTIDE SEQUENCE [LARGE SCALE GENOMIC DNA]</scope>
    <source>
        <strain evidence="3">DSM 20601</strain>
    </source>
</reference>
<dbReference type="EC" id="2.5.1.-" evidence="2"/>
<dbReference type="Gene3D" id="3.40.1180.10">
    <property type="entry name" value="Decaprenyl diphosphate synthase-like"/>
    <property type="match status" value="1"/>
</dbReference>
<dbReference type="STRING" id="525367.HMPREF0556_12495"/>
<comment type="similarity">
    <text evidence="2">Belongs to the UPP synthase family.</text>
</comment>
<keyword evidence="4" id="KW-1185">Reference proteome</keyword>
<feature type="binding site" evidence="2">
    <location>
        <position position="58"/>
    </location>
    <ligand>
        <name>substrate</name>
    </ligand>
</feature>
<comment type="subunit">
    <text evidence="2">Homodimer.</text>
</comment>
<dbReference type="GO" id="GO:0000287">
    <property type="term" value="F:magnesium ion binding"/>
    <property type="evidence" value="ECO:0007669"/>
    <property type="project" value="UniProtKB-UniRule"/>
</dbReference>
<dbReference type="FunFam" id="3.40.1180.10:FF:000001">
    <property type="entry name" value="(2E,6E)-farnesyl-diphosphate-specific ditrans,polycis-undecaprenyl-diphosphate synthase"/>
    <property type="match status" value="1"/>
</dbReference>
<comment type="cofactor">
    <cofactor evidence="2">
        <name>Mg(2+)</name>
        <dbReference type="ChEBI" id="CHEBI:18420"/>
    </cofactor>
    <text evidence="2">Binds 2 magnesium ions per subunit.</text>
</comment>
<dbReference type="NCBIfam" id="TIGR00055">
    <property type="entry name" value="uppS"/>
    <property type="match status" value="1"/>
</dbReference>
<organism evidence="3 4">
    <name type="scientific">Listeria grayi DSM 20601</name>
    <dbReference type="NCBI Taxonomy" id="525367"/>
    <lineage>
        <taxon>Bacteria</taxon>
        <taxon>Bacillati</taxon>
        <taxon>Bacillota</taxon>
        <taxon>Bacilli</taxon>
        <taxon>Bacillales</taxon>
        <taxon>Listeriaceae</taxon>
        <taxon>Listeria</taxon>
    </lineage>
</organism>
<keyword evidence="1 2" id="KW-0808">Transferase</keyword>
<dbReference type="HAMAP" id="MF_01139">
    <property type="entry name" value="ISPT"/>
    <property type="match status" value="1"/>
</dbReference>
<feature type="binding site" evidence="2">
    <location>
        <position position="46"/>
    </location>
    <ligand>
        <name>substrate</name>
    </ligand>
</feature>
<evidence type="ECO:0000313" key="3">
    <source>
        <dbReference type="EMBL" id="EFI83810.1"/>
    </source>
</evidence>
<feature type="binding site" evidence="2">
    <location>
        <begin position="215"/>
        <end position="217"/>
    </location>
    <ligand>
        <name>substrate</name>
    </ligand>
</feature>
<feature type="binding site" evidence="2">
    <location>
        <begin position="42"/>
        <end position="45"/>
    </location>
    <ligand>
        <name>substrate</name>
    </ligand>
</feature>
<feature type="binding site" evidence="2">
    <location>
        <position position="209"/>
    </location>
    <ligand>
        <name>substrate</name>
    </ligand>
</feature>
<comment type="caution">
    <text evidence="3">The sequence shown here is derived from an EMBL/GenBank/DDBJ whole genome shotgun (WGS) entry which is preliminary data.</text>
</comment>
<proteinExistence type="inferred from homology"/>